<proteinExistence type="predicted"/>
<sequence length="69" mass="7904">MRKYWCPVCEKPIPADQLTVNAGDKVSFTMRSMKAARSHTKICYSNKVGKITDIKMILRISVIAARYIR</sequence>
<evidence type="ECO:0000313" key="2">
    <source>
        <dbReference type="Proteomes" id="UP000032582"/>
    </source>
</evidence>
<evidence type="ECO:0000313" key="1">
    <source>
        <dbReference type="EMBL" id="KJF78061.1"/>
    </source>
</evidence>
<dbReference type="AlphaFoldDB" id="A0A0D8LAA6"/>
<comment type="caution">
    <text evidence="1">The sequence shown here is derived from an EMBL/GenBank/DDBJ whole genome shotgun (WGS) entry which is preliminary data.</text>
</comment>
<dbReference type="Proteomes" id="UP000032582">
    <property type="component" value="Unassembled WGS sequence"/>
</dbReference>
<organism evidence="1 2">
    <name type="scientific">Morganella morganii</name>
    <name type="common">Proteus morganii</name>
    <dbReference type="NCBI Taxonomy" id="582"/>
    <lineage>
        <taxon>Bacteria</taxon>
        <taxon>Pseudomonadati</taxon>
        <taxon>Pseudomonadota</taxon>
        <taxon>Gammaproteobacteria</taxon>
        <taxon>Enterobacterales</taxon>
        <taxon>Morganellaceae</taxon>
        <taxon>Morganella</taxon>
    </lineage>
</organism>
<accession>A0A0D8LAA6</accession>
<gene>
    <name evidence="1" type="ORF">UA45_08660</name>
</gene>
<protein>
    <submittedName>
        <fullName evidence="1">Uncharacterized protein</fullName>
    </submittedName>
</protein>
<reference evidence="1 2" key="1">
    <citation type="submission" date="2015-02" db="EMBL/GenBank/DDBJ databases">
        <title>Whole genome shotgun sequencing of cultured foodborne pathogen.</title>
        <authorList>
            <person name="Timme R."/>
            <person name="Allard M.W."/>
            <person name="Strain E."/>
            <person name="Evans P.S."/>
            <person name="Brown E."/>
        </authorList>
    </citation>
    <scope>NUCLEOTIDE SEQUENCE [LARGE SCALE GENOMIC DNA]</scope>
    <source>
        <strain evidence="1 2">GCSL-TSO-24</strain>
    </source>
</reference>
<dbReference type="PATRIC" id="fig|582.24.peg.2699"/>
<name>A0A0D8LAA6_MORMO</name>
<dbReference type="EMBL" id="JZSH01000079">
    <property type="protein sequence ID" value="KJF78061.1"/>
    <property type="molecule type" value="Genomic_DNA"/>
</dbReference>